<name>M5ICW9_9BACT</name>
<dbReference type="PATRIC" id="fig|1244083.3.peg.2478"/>
<accession>M5ICW9</accession>
<organism evidence="1 2">
    <name type="scientific">Campylobacter showae CSUNSWCD</name>
    <dbReference type="NCBI Taxonomy" id="1244083"/>
    <lineage>
        <taxon>Bacteria</taxon>
        <taxon>Pseudomonadati</taxon>
        <taxon>Campylobacterota</taxon>
        <taxon>Epsilonproteobacteria</taxon>
        <taxon>Campylobacterales</taxon>
        <taxon>Campylobacteraceae</taxon>
        <taxon>Campylobacter</taxon>
    </lineage>
</organism>
<reference evidence="1 2" key="1">
    <citation type="journal article" date="2013" name="Genome Announc.">
        <title>Genome Sequence of Campylobacter showae UNSWCD, Isolated from a Patient with Crohn's Disease.</title>
        <authorList>
            <person name="Tay A.P."/>
            <person name="Kaakoush N.O."/>
            <person name="Deshpande N.P."/>
            <person name="Chen Z."/>
            <person name="Mitchell H."/>
            <person name="Wilkins M.R."/>
        </authorList>
    </citation>
    <scope>NUCLEOTIDE SEQUENCE [LARGE SCALE GENOMIC DNA]</scope>
    <source>
        <strain evidence="1 2">CSUNSWCD</strain>
    </source>
</reference>
<comment type="caution">
    <text evidence="1">The sequence shown here is derived from an EMBL/GenBank/DDBJ whole genome shotgun (WGS) entry which is preliminary data.</text>
</comment>
<dbReference type="AlphaFoldDB" id="M5ICW9"/>
<dbReference type="STRING" id="1244083.CSUNSWCD_1496"/>
<evidence type="ECO:0000313" key="1">
    <source>
        <dbReference type="EMBL" id="EKU10132.1"/>
    </source>
</evidence>
<sequence>MATNTSFPTTVTSSVAVGHLDDFPTVYEATREVKKYKPINDKDFSQMVSTGSVEYGAMSATVLYDPSASDGINKLEEAFKANKNIGLILELNNSRGANGTTYLFTVRLSKFSVKGEKDGKTQAEFAAEVIGEPTIKAAA</sequence>
<proteinExistence type="predicted"/>
<dbReference type="eggNOG" id="ENOG5032P3Z">
    <property type="taxonomic scope" value="Bacteria"/>
</dbReference>
<evidence type="ECO:0000313" key="2">
    <source>
        <dbReference type="Proteomes" id="UP000011939"/>
    </source>
</evidence>
<gene>
    <name evidence="1" type="ORF">CSUNSWCD_1496</name>
</gene>
<dbReference type="EMBL" id="AMZQ01000021">
    <property type="protein sequence ID" value="EKU10132.1"/>
    <property type="molecule type" value="Genomic_DNA"/>
</dbReference>
<protein>
    <recommendedName>
        <fullName evidence="3">Phage tail protein</fullName>
    </recommendedName>
</protein>
<dbReference type="Proteomes" id="UP000011939">
    <property type="component" value="Unassembled WGS sequence"/>
</dbReference>
<dbReference type="Gene3D" id="4.10.410.40">
    <property type="match status" value="1"/>
</dbReference>
<evidence type="ECO:0008006" key="3">
    <source>
        <dbReference type="Google" id="ProtNLM"/>
    </source>
</evidence>